<evidence type="ECO:0000313" key="1">
    <source>
        <dbReference type="EMBL" id="CAE0704048.1"/>
    </source>
</evidence>
<name>A0A7S4A548_9STRA</name>
<accession>A0A7S4A548</accession>
<dbReference type="EMBL" id="HBIW01022618">
    <property type="protein sequence ID" value="CAE0704048.1"/>
    <property type="molecule type" value="Transcribed_RNA"/>
</dbReference>
<dbReference type="Gene3D" id="2.60.120.10">
    <property type="entry name" value="Jelly Rolls"/>
    <property type="match status" value="1"/>
</dbReference>
<proteinExistence type="predicted"/>
<dbReference type="InterPro" id="IPR014710">
    <property type="entry name" value="RmlC-like_jellyroll"/>
</dbReference>
<organism evidence="1">
    <name type="scientific">Pelagomonas calceolata</name>
    <dbReference type="NCBI Taxonomy" id="35677"/>
    <lineage>
        <taxon>Eukaryota</taxon>
        <taxon>Sar</taxon>
        <taxon>Stramenopiles</taxon>
        <taxon>Ochrophyta</taxon>
        <taxon>Pelagophyceae</taxon>
        <taxon>Pelagomonadales</taxon>
        <taxon>Pelagomonadaceae</taxon>
        <taxon>Pelagomonas</taxon>
    </lineage>
</organism>
<sequence>MPPDTPQPETDVSVYDEPLHRVEYEHPLFRVIRLRIAPGAQTQFHRRDVDSFFCLFSTTRVRVETAHEGVRESAVERMTVEATPYSREPMVRRIINIGEADVHGLDVEVVAHAEPRCMLCNAFVTGVPFLREVPCFEKVDDLLPWCCTTPRRVKLPGGGYDTERVTHGAIGLYRLRLAAGEATPTFCCDQPRLFIWYAAGDVVVQGSDGTTFARRVTAGSYAFDDRRFHGSLRNAGEEAVEALVAVWAAVGSY</sequence>
<dbReference type="AlphaFoldDB" id="A0A7S4A548"/>
<reference evidence="1" key="1">
    <citation type="submission" date="2021-01" db="EMBL/GenBank/DDBJ databases">
        <authorList>
            <person name="Corre E."/>
            <person name="Pelletier E."/>
            <person name="Niang G."/>
            <person name="Scheremetjew M."/>
            <person name="Finn R."/>
            <person name="Kale V."/>
            <person name="Holt S."/>
            <person name="Cochrane G."/>
            <person name="Meng A."/>
            <person name="Brown T."/>
            <person name="Cohen L."/>
        </authorList>
    </citation>
    <scope>NUCLEOTIDE SEQUENCE</scope>
    <source>
        <strain evidence="1">CCMP1756</strain>
    </source>
</reference>
<protein>
    <recommendedName>
        <fullName evidence="2">Cupin 2 conserved barrel domain-containing protein</fullName>
    </recommendedName>
</protein>
<evidence type="ECO:0008006" key="2">
    <source>
        <dbReference type="Google" id="ProtNLM"/>
    </source>
</evidence>
<gene>
    <name evidence="1" type="ORF">PCAL00307_LOCUS19496</name>
</gene>